<feature type="region of interest" description="Disordered" evidence="8">
    <location>
        <begin position="371"/>
        <end position="400"/>
    </location>
</feature>
<feature type="compositionally biased region" description="Polar residues" evidence="8">
    <location>
        <begin position="427"/>
        <end position="439"/>
    </location>
</feature>
<feature type="region of interest" description="Disordered" evidence="8">
    <location>
        <begin position="224"/>
        <end position="264"/>
    </location>
</feature>
<evidence type="ECO:0000256" key="5">
    <source>
        <dbReference type="ARBA" id="ARBA00023136"/>
    </source>
</evidence>
<feature type="region of interest" description="Disordered" evidence="8">
    <location>
        <begin position="822"/>
        <end position="857"/>
    </location>
</feature>
<keyword evidence="5" id="KW-0472">Membrane</keyword>
<evidence type="ECO:0000313" key="11">
    <source>
        <dbReference type="Proteomes" id="UP000612055"/>
    </source>
</evidence>
<feature type="compositionally biased region" description="Polar residues" evidence="8">
    <location>
        <begin position="47"/>
        <end position="58"/>
    </location>
</feature>
<feature type="region of interest" description="Disordered" evidence="8">
    <location>
        <begin position="308"/>
        <end position="337"/>
    </location>
</feature>
<feature type="compositionally biased region" description="Low complexity" evidence="8">
    <location>
        <begin position="694"/>
        <end position="708"/>
    </location>
</feature>
<comment type="caution">
    <text evidence="10">The sequence shown here is derived from an EMBL/GenBank/DDBJ whole genome shotgun (WGS) entry which is preliminary data.</text>
</comment>
<name>A0A835YAX2_9CHLO</name>
<dbReference type="PANTHER" id="PTHR11920:SF335">
    <property type="entry name" value="GUANYLATE CYCLASE"/>
    <property type="match status" value="1"/>
</dbReference>
<reference evidence="10" key="1">
    <citation type="journal article" date="2020" name="bioRxiv">
        <title>Comparative genomics of Chlamydomonas.</title>
        <authorList>
            <person name="Craig R.J."/>
            <person name="Hasan A.R."/>
            <person name="Ness R.W."/>
            <person name="Keightley P.D."/>
        </authorList>
    </citation>
    <scope>NUCLEOTIDE SEQUENCE</scope>
    <source>
        <strain evidence="10">CCAP 11/70</strain>
    </source>
</reference>
<organism evidence="10 11">
    <name type="scientific">Edaphochlamys debaryana</name>
    <dbReference type="NCBI Taxonomy" id="47281"/>
    <lineage>
        <taxon>Eukaryota</taxon>
        <taxon>Viridiplantae</taxon>
        <taxon>Chlorophyta</taxon>
        <taxon>core chlorophytes</taxon>
        <taxon>Chlorophyceae</taxon>
        <taxon>CS clade</taxon>
        <taxon>Chlamydomonadales</taxon>
        <taxon>Chlamydomonadales incertae sedis</taxon>
        <taxon>Edaphochlamys</taxon>
    </lineage>
</organism>
<feature type="region of interest" description="Disordered" evidence="8">
    <location>
        <begin position="620"/>
        <end position="653"/>
    </location>
</feature>
<proteinExistence type="inferred from homology"/>
<evidence type="ECO:0000256" key="3">
    <source>
        <dbReference type="ARBA" id="ARBA00022741"/>
    </source>
</evidence>
<feature type="compositionally biased region" description="Low complexity" evidence="8">
    <location>
        <begin position="638"/>
        <end position="648"/>
    </location>
</feature>
<feature type="region of interest" description="Disordered" evidence="8">
    <location>
        <begin position="34"/>
        <end position="62"/>
    </location>
</feature>
<keyword evidence="2" id="KW-0812">Transmembrane</keyword>
<feature type="region of interest" description="Disordered" evidence="8">
    <location>
        <begin position="548"/>
        <end position="568"/>
    </location>
</feature>
<feature type="region of interest" description="Disordered" evidence="8">
    <location>
        <begin position="1089"/>
        <end position="1115"/>
    </location>
</feature>
<dbReference type="PROSITE" id="PS00452">
    <property type="entry name" value="GUANYLATE_CYCLASE_1"/>
    <property type="match status" value="1"/>
</dbReference>
<keyword evidence="6 7" id="KW-0456">Lyase</keyword>
<gene>
    <name evidence="10" type="ORF">HYH03_002840</name>
</gene>
<sequence>MKPLLILTPDALESAPSPPTRVLGSLLVRLSSRVSTPHHPPLPSSSNGVTAGQASSPPAGQDLAAASAGAWLTWEGLPWEWEGLPACVTVFTADGAIVSQNAASKTYYGGMGRAPPPPLQHSNPTDAAPSTVETADLLGSSSALLQLLTAEEPAVGMPEEEGVAYCSTGGDGNGNVGDGAFDGGMLRRLFARDGAKLEQLLQETQLLGPVPECRAWEGIVRVPTTLNPDGPLSSSTSDGPDHLASPSNLVERPGSQLHPSPAASPLDTLTRALQLQQRASSVPITAGGRSRPGASAFAAAVASKLISSSHNGSRNGSRGAGGPDSARPHGPGADNIANLHTASTLASDARSPDPSQQAFCSRLSTTAAAAAAASSPRGGDGLATAGPGCQSRDVSTAGQHPSGAAALLSEADDGLGLERRCTSWGTDATAQLPTGQGSSEPPPMTQASPKFGLASACSSGPSRSYRAGTNPNAQPSPTPAHGFWAAALLDTGGSFLGTEHTAYACGMGLSTLQRAQQSQQSHTSRLGSTQRFTSLDPLATSTWALLMPGSEGGGDGKDGASADRPLNSVGPADTLWRAALLSSSQGGPAVLAPAPPALLSVSLGGRAAGTADSVLAAAHTNGGQNVGTGGDGGENEEAPAAAPNSESDQLGPLLSSLRCASPSRWNRPRSCLLGARSARSFTLGQRPNTSLQLAAAGGSTSAATGSSDDASRRPAHRFAPQRTEESAPKVVRCLSQSELCRLAGPGAGQESSTEPSGGEHGHALPMLLPVTESCEQQQNPSCEWHAVAPRTSSPALAAAATRGPLAAPARPFSMLAAPPLTAARAPGQHPAAVQQLGAPPPAEDRSEGSNLRSSPGGGPCLSLSLGRALSAAAPISVGGTAPAPAPLLSPTTMASSPRLLQFATSLSTAPAPISGAHNSSRTWARRSSNLVLAPAGSTQQANTVFSRAGTAMFESNGGRGFFDVGRAGSQTLSGPKGAGTSHSVGARTSGGDFGSGIVANMSTVAGGCSSGGAAGDAAMGPCAAGPRASGSLPQRPQSAVPRPHAPCPSPSPTQASDQGSLAMIRGSTESAPLASQLQQSQPIMRVPSLTASQHQLGKMQQQERPARQEGPAQGSQAVGLAWHEVRAAALVDPCSGARFLVVMQKDVTAKVEAERHIAQVSETEHRLLEQVFPRHVLAYMTEQGFDQPQPQPLQPALSAAADGSAQLNPAWRPCVRDCTQLATWHPQVTVLFADIQGFTPMCKELPAAVVMKFLNDLFVRFDSLLDAYGVYKVETIGDCYVVAGGLIGQDADGMAAVQGGGESDPQQADRVFGFAQAMLRAAACVALPTTGEPVRIRVGIHSGAVVSGVVGTRMPRFCLFGDTVNTASRMESTSRAGCIHASSDTFAQLSSQQQPGWDPTGGVEVKGKGLMETFMWSPP</sequence>
<evidence type="ECO:0000256" key="8">
    <source>
        <dbReference type="SAM" id="MobiDB-lite"/>
    </source>
</evidence>
<evidence type="ECO:0000259" key="9">
    <source>
        <dbReference type="PROSITE" id="PS50125"/>
    </source>
</evidence>
<dbReference type="CDD" id="cd07302">
    <property type="entry name" value="CHD"/>
    <property type="match status" value="1"/>
</dbReference>
<dbReference type="Pfam" id="PF00211">
    <property type="entry name" value="Guanylate_cyc"/>
    <property type="match status" value="1"/>
</dbReference>
<evidence type="ECO:0000313" key="10">
    <source>
        <dbReference type="EMBL" id="KAG2499261.1"/>
    </source>
</evidence>
<keyword evidence="11" id="KW-1185">Reference proteome</keyword>
<feature type="region of interest" description="Disordered" evidence="8">
    <location>
        <begin position="1025"/>
        <end position="1059"/>
    </location>
</feature>
<feature type="compositionally biased region" description="Polar residues" evidence="8">
    <location>
        <begin position="456"/>
        <end position="475"/>
    </location>
</feature>
<dbReference type="OrthoDB" id="548029at2759"/>
<feature type="region of interest" description="Disordered" evidence="8">
    <location>
        <begin position="693"/>
        <end position="728"/>
    </location>
</feature>
<dbReference type="PANTHER" id="PTHR11920">
    <property type="entry name" value="GUANYLYL CYCLASE"/>
    <property type="match status" value="1"/>
</dbReference>
<dbReference type="GO" id="GO:0035556">
    <property type="term" value="P:intracellular signal transduction"/>
    <property type="evidence" value="ECO:0007669"/>
    <property type="project" value="InterPro"/>
</dbReference>
<feature type="region of interest" description="Disordered" evidence="8">
    <location>
        <begin position="109"/>
        <end position="129"/>
    </location>
</feature>
<dbReference type="InterPro" id="IPR029787">
    <property type="entry name" value="Nucleotide_cyclase"/>
</dbReference>
<evidence type="ECO:0000256" key="7">
    <source>
        <dbReference type="RuleBase" id="RU000405"/>
    </source>
</evidence>
<evidence type="ECO:0000256" key="2">
    <source>
        <dbReference type="ARBA" id="ARBA00022692"/>
    </source>
</evidence>
<dbReference type="GO" id="GO:0004383">
    <property type="term" value="F:guanylate cyclase activity"/>
    <property type="evidence" value="ECO:0007669"/>
    <property type="project" value="TreeGrafter"/>
</dbReference>
<keyword evidence="3" id="KW-0547">Nucleotide-binding</keyword>
<dbReference type="GO" id="GO:0004016">
    <property type="term" value="F:adenylate cyclase activity"/>
    <property type="evidence" value="ECO:0007669"/>
    <property type="project" value="TreeGrafter"/>
</dbReference>
<dbReference type="Gene3D" id="3.30.70.1230">
    <property type="entry name" value="Nucleotide cyclase"/>
    <property type="match status" value="1"/>
</dbReference>
<feature type="compositionally biased region" description="Polar residues" evidence="8">
    <location>
        <begin position="1089"/>
        <end position="1103"/>
    </location>
</feature>
<dbReference type="GO" id="GO:0001653">
    <property type="term" value="F:peptide receptor activity"/>
    <property type="evidence" value="ECO:0007669"/>
    <property type="project" value="TreeGrafter"/>
</dbReference>
<dbReference type="InterPro" id="IPR050401">
    <property type="entry name" value="Cyclic_nucleotide_synthase"/>
</dbReference>
<dbReference type="InterPro" id="IPR018297">
    <property type="entry name" value="A/G_cyclase_CS"/>
</dbReference>
<feature type="region of interest" description="Disordered" evidence="8">
    <location>
        <begin position="743"/>
        <end position="762"/>
    </location>
</feature>
<feature type="compositionally biased region" description="Low complexity" evidence="8">
    <location>
        <begin position="308"/>
        <end position="317"/>
    </location>
</feature>
<dbReference type="SMART" id="SM00044">
    <property type="entry name" value="CYCc"/>
    <property type="match status" value="1"/>
</dbReference>
<accession>A0A835YAX2</accession>
<evidence type="ECO:0000256" key="1">
    <source>
        <dbReference type="ARBA" id="ARBA00004370"/>
    </source>
</evidence>
<feature type="region of interest" description="Disordered" evidence="8">
    <location>
        <begin position="427"/>
        <end position="477"/>
    </location>
</feature>
<dbReference type="PROSITE" id="PS50125">
    <property type="entry name" value="GUANYLATE_CYCLASE_2"/>
    <property type="match status" value="1"/>
</dbReference>
<feature type="domain" description="Guanylate cyclase" evidence="9">
    <location>
        <begin position="1229"/>
        <end position="1371"/>
    </location>
</feature>
<dbReference type="Proteomes" id="UP000612055">
    <property type="component" value="Unassembled WGS sequence"/>
</dbReference>
<dbReference type="GO" id="GO:0000166">
    <property type="term" value="F:nucleotide binding"/>
    <property type="evidence" value="ECO:0007669"/>
    <property type="project" value="UniProtKB-KW"/>
</dbReference>
<dbReference type="GO" id="GO:0005886">
    <property type="term" value="C:plasma membrane"/>
    <property type="evidence" value="ECO:0007669"/>
    <property type="project" value="TreeGrafter"/>
</dbReference>
<evidence type="ECO:0000256" key="6">
    <source>
        <dbReference type="ARBA" id="ARBA00023239"/>
    </source>
</evidence>
<dbReference type="GO" id="GO:0007168">
    <property type="term" value="P:receptor guanylyl cyclase signaling pathway"/>
    <property type="evidence" value="ECO:0007669"/>
    <property type="project" value="TreeGrafter"/>
</dbReference>
<comment type="similarity">
    <text evidence="7">Belongs to the adenylyl cyclase class-4/guanylyl cyclase family.</text>
</comment>
<dbReference type="SUPFAM" id="SSF55073">
    <property type="entry name" value="Nucleotide cyclase"/>
    <property type="match status" value="1"/>
</dbReference>
<comment type="subcellular location">
    <subcellularLocation>
        <location evidence="1">Membrane</location>
    </subcellularLocation>
</comment>
<protein>
    <recommendedName>
        <fullName evidence="9">Guanylate cyclase domain-containing protein</fullName>
    </recommendedName>
</protein>
<dbReference type="EMBL" id="JAEHOE010000007">
    <property type="protein sequence ID" value="KAG2499261.1"/>
    <property type="molecule type" value="Genomic_DNA"/>
</dbReference>
<feature type="compositionally biased region" description="Polar residues" evidence="8">
    <location>
        <begin position="224"/>
        <end position="238"/>
    </location>
</feature>
<dbReference type="InterPro" id="IPR001054">
    <property type="entry name" value="A/G_cyclase"/>
</dbReference>
<keyword evidence="4" id="KW-1133">Transmembrane helix</keyword>
<evidence type="ECO:0000256" key="4">
    <source>
        <dbReference type="ARBA" id="ARBA00022989"/>
    </source>
</evidence>